<dbReference type="AlphaFoldDB" id="A0A165F4M9"/>
<gene>
    <name evidence="3" type="ORF">LAESUDRAFT_676421</name>
</gene>
<feature type="transmembrane region" description="Helical" evidence="2">
    <location>
        <begin position="106"/>
        <end position="124"/>
    </location>
</feature>
<feature type="compositionally biased region" description="Polar residues" evidence="1">
    <location>
        <begin position="329"/>
        <end position="345"/>
    </location>
</feature>
<evidence type="ECO:0000256" key="2">
    <source>
        <dbReference type="SAM" id="Phobius"/>
    </source>
</evidence>
<accession>A0A165F4M9</accession>
<feature type="transmembrane region" description="Helical" evidence="2">
    <location>
        <begin position="218"/>
        <end position="243"/>
    </location>
</feature>
<feature type="transmembrane region" description="Helical" evidence="2">
    <location>
        <begin position="25"/>
        <end position="46"/>
    </location>
</feature>
<feature type="transmembrane region" description="Helical" evidence="2">
    <location>
        <begin position="53"/>
        <end position="74"/>
    </location>
</feature>
<reference evidence="3 4" key="1">
    <citation type="journal article" date="2016" name="Mol. Biol. Evol.">
        <title>Comparative Genomics of Early-Diverging Mushroom-Forming Fungi Provides Insights into the Origins of Lignocellulose Decay Capabilities.</title>
        <authorList>
            <person name="Nagy L.G."/>
            <person name="Riley R."/>
            <person name="Tritt A."/>
            <person name="Adam C."/>
            <person name="Daum C."/>
            <person name="Floudas D."/>
            <person name="Sun H."/>
            <person name="Yadav J.S."/>
            <person name="Pangilinan J."/>
            <person name="Larsson K.H."/>
            <person name="Matsuura K."/>
            <person name="Barry K."/>
            <person name="Labutti K."/>
            <person name="Kuo R."/>
            <person name="Ohm R.A."/>
            <person name="Bhattacharya S.S."/>
            <person name="Shirouzu T."/>
            <person name="Yoshinaga Y."/>
            <person name="Martin F.M."/>
            <person name="Grigoriev I.V."/>
            <person name="Hibbett D.S."/>
        </authorList>
    </citation>
    <scope>NUCLEOTIDE SEQUENCE [LARGE SCALE GENOMIC DNA]</scope>
    <source>
        <strain evidence="3 4">93-53</strain>
    </source>
</reference>
<feature type="compositionally biased region" description="Basic and acidic residues" evidence="1">
    <location>
        <begin position="313"/>
        <end position="327"/>
    </location>
</feature>
<dbReference type="EMBL" id="KV427615">
    <property type="protein sequence ID" value="KZT08377.1"/>
    <property type="molecule type" value="Genomic_DNA"/>
</dbReference>
<dbReference type="RefSeq" id="XP_040766117.1">
    <property type="nucleotide sequence ID" value="XM_040905626.1"/>
</dbReference>
<keyword evidence="2" id="KW-0472">Membrane</keyword>
<protein>
    <submittedName>
        <fullName evidence="3">Uncharacterized protein</fullName>
    </submittedName>
</protein>
<evidence type="ECO:0000313" key="4">
    <source>
        <dbReference type="Proteomes" id="UP000076871"/>
    </source>
</evidence>
<organism evidence="3 4">
    <name type="scientific">Laetiporus sulphureus 93-53</name>
    <dbReference type="NCBI Taxonomy" id="1314785"/>
    <lineage>
        <taxon>Eukaryota</taxon>
        <taxon>Fungi</taxon>
        <taxon>Dikarya</taxon>
        <taxon>Basidiomycota</taxon>
        <taxon>Agaricomycotina</taxon>
        <taxon>Agaricomycetes</taxon>
        <taxon>Polyporales</taxon>
        <taxon>Laetiporus</taxon>
    </lineage>
</organism>
<proteinExistence type="predicted"/>
<name>A0A165F4M9_9APHY</name>
<keyword evidence="2" id="KW-0812">Transmembrane</keyword>
<keyword evidence="2" id="KW-1133">Transmembrane helix</keyword>
<dbReference type="GeneID" id="63822656"/>
<dbReference type="OrthoDB" id="2796825at2759"/>
<evidence type="ECO:0000313" key="3">
    <source>
        <dbReference type="EMBL" id="KZT08377.1"/>
    </source>
</evidence>
<feature type="region of interest" description="Disordered" evidence="1">
    <location>
        <begin position="313"/>
        <end position="345"/>
    </location>
</feature>
<feature type="transmembrane region" description="Helical" evidence="2">
    <location>
        <begin position="136"/>
        <end position="156"/>
    </location>
</feature>
<feature type="transmembrane region" description="Helical" evidence="2">
    <location>
        <begin position="176"/>
        <end position="198"/>
    </location>
</feature>
<keyword evidence="4" id="KW-1185">Reference proteome</keyword>
<evidence type="ECO:0000256" key="1">
    <source>
        <dbReference type="SAM" id="MobiDB-lite"/>
    </source>
</evidence>
<dbReference type="InParanoid" id="A0A165F4M9"/>
<sequence>MNPSFATNETTADLWFEQSINAGTYVGAIAYGVHVLVFFSTLCWVIRQRANPWTCVLFVSASFILGSLTIIFNIRFNELAWIDYRNYPGGPLAFLQQEEYIPEDRVATVAPFLAAALSDGLLIYRCYVIWDHRWSIIMAPLAIYLSSIVMAVFFAIQFSKPDGSLWNNATVDFSLPYFALSMSLNVIVTTMLVVRLLYMRRRVASALGPEHGKMYTSIAAIVVESALPYGVVSFIFLVSYGLQSNVSNLFLNLLVQVECMASEVITLRVARGRAWTRSTLTDVLSNAEFAMPGVNANSDGSVGCGSTLEIQAVDREKSSQDDSRDEPSNEPQTRVSSSTFLSAQV</sequence>
<dbReference type="Proteomes" id="UP000076871">
    <property type="component" value="Unassembled WGS sequence"/>
</dbReference>